<feature type="transmembrane region" description="Helical" evidence="1">
    <location>
        <begin position="21"/>
        <end position="42"/>
    </location>
</feature>
<comment type="caution">
    <text evidence="2">The sequence shown here is derived from an EMBL/GenBank/DDBJ whole genome shotgun (WGS) entry which is preliminary data.</text>
</comment>
<keyword evidence="1" id="KW-0812">Transmembrane</keyword>
<keyword evidence="3" id="KW-1185">Reference proteome</keyword>
<feature type="transmembrane region" description="Helical" evidence="1">
    <location>
        <begin position="54"/>
        <end position="77"/>
    </location>
</feature>
<gene>
    <name evidence="2" type="ORF">G5C51_02720</name>
</gene>
<evidence type="ECO:0000256" key="1">
    <source>
        <dbReference type="SAM" id="Phobius"/>
    </source>
</evidence>
<feature type="transmembrane region" description="Helical" evidence="1">
    <location>
        <begin position="142"/>
        <end position="167"/>
    </location>
</feature>
<evidence type="ECO:0000313" key="2">
    <source>
        <dbReference type="EMBL" id="NGN62816.1"/>
    </source>
</evidence>
<keyword evidence="1" id="KW-1133">Transmembrane helix</keyword>
<feature type="transmembrane region" description="Helical" evidence="1">
    <location>
        <begin position="219"/>
        <end position="240"/>
    </location>
</feature>
<proteinExistence type="predicted"/>
<keyword evidence="1" id="KW-0472">Membrane</keyword>
<feature type="transmembrane region" description="Helical" evidence="1">
    <location>
        <begin position="174"/>
        <end position="199"/>
    </location>
</feature>
<dbReference type="AlphaFoldDB" id="A0A6G4TTM8"/>
<protein>
    <submittedName>
        <fullName evidence="2">ABC transporter permease</fullName>
    </submittedName>
</protein>
<dbReference type="EMBL" id="JAAKZV010000005">
    <property type="protein sequence ID" value="NGN62816.1"/>
    <property type="molecule type" value="Genomic_DNA"/>
</dbReference>
<accession>A0A6G4TTM8</accession>
<dbReference type="RefSeq" id="WP_165230903.1">
    <property type="nucleotide sequence ID" value="NZ_JAAKZV010000005.1"/>
</dbReference>
<organism evidence="2 3">
    <name type="scientific">Streptomyces coryli</name>
    <dbReference type="NCBI Taxonomy" id="1128680"/>
    <lineage>
        <taxon>Bacteria</taxon>
        <taxon>Bacillati</taxon>
        <taxon>Actinomycetota</taxon>
        <taxon>Actinomycetes</taxon>
        <taxon>Kitasatosporales</taxon>
        <taxon>Streptomycetaceae</taxon>
        <taxon>Streptomyces</taxon>
    </lineage>
</organism>
<reference evidence="2 3" key="1">
    <citation type="submission" date="2020-02" db="EMBL/GenBank/DDBJ databases">
        <title>Whole-genome analyses of novel actinobacteria.</title>
        <authorList>
            <person name="Sahin N."/>
        </authorList>
    </citation>
    <scope>NUCLEOTIDE SEQUENCE [LARGE SCALE GENOMIC DNA]</scope>
    <source>
        <strain evidence="2 3">A7024</strain>
    </source>
</reference>
<evidence type="ECO:0000313" key="3">
    <source>
        <dbReference type="Proteomes" id="UP000481583"/>
    </source>
</evidence>
<name>A0A6G4TTM8_9ACTN</name>
<sequence length="245" mass="25022">MPATAVLRSEWIKIKTLRGTVWSLAAVLLLTVGFSAFANGAFGEAESDNGDFDPLFSVFIGMSPGQIAAIAFGTLALSSEYVSGGIRASLAAVPRRGAFYAAKLANVAGLAFAIGLLTTFGSFFLSGALLGEKALSIGDDGALRACVGGAAYLALMAVFATGLTAVLRSGMAVLSILIPFILVVSFVIGTGAAGVADYLPDRAGQQIIYADPPASLNPWAGLAVTAAWAAAAALAGWWSLRRRDA</sequence>
<feature type="transmembrane region" description="Helical" evidence="1">
    <location>
        <begin position="104"/>
        <end position="130"/>
    </location>
</feature>
<dbReference type="Proteomes" id="UP000481583">
    <property type="component" value="Unassembled WGS sequence"/>
</dbReference>